<dbReference type="SMART" id="SM00421">
    <property type="entry name" value="HTH_LUXR"/>
    <property type="match status" value="1"/>
</dbReference>
<dbReference type="InterPro" id="IPR036388">
    <property type="entry name" value="WH-like_DNA-bd_sf"/>
</dbReference>
<evidence type="ECO:0000313" key="3">
    <source>
        <dbReference type="Proteomes" id="UP001165092"/>
    </source>
</evidence>
<accession>A0A9W6PA35</accession>
<evidence type="ECO:0000259" key="1">
    <source>
        <dbReference type="PROSITE" id="PS50043"/>
    </source>
</evidence>
<dbReference type="GO" id="GO:0003677">
    <property type="term" value="F:DNA binding"/>
    <property type="evidence" value="ECO:0007669"/>
    <property type="project" value="InterPro"/>
</dbReference>
<dbReference type="EMBL" id="BSQG01000009">
    <property type="protein sequence ID" value="GLU49797.1"/>
    <property type="molecule type" value="Genomic_DNA"/>
</dbReference>
<dbReference type="InterPro" id="IPR016032">
    <property type="entry name" value="Sig_transdc_resp-reg_C-effctor"/>
</dbReference>
<gene>
    <name evidence="2" type="ORF">Nans01_41480</name>
</gene>
<organism evidence="2 3">
    <name type="scientific">Nocardiopsis ansamitocini</name>
    <dbReference type="NCBI Taxonomy" id="1670832"/>
    <lineage>
        <taxon>Bacteria</taxon>
        <taxon>Bacillati</taxon>
        <taxon>Actinomycetota</taxon>
        <taxon>Actinomycetes</taxon>
        <taxon>Streptosporangiales</taxon>
        <taxon>Nocardiopsidaceae</taxon>
        <taxon>Nocardiopsis</taxon>
    </lineage>
</organism>
<proteinExistence type="predicted"/>
<comment type="caution">
    <text evidence="2">The sequence shown here is derived from an EMBL/GenBank/DDBJ whole genome shotgun (WGS) entry which is preliminary data.</text>
</comment>
<protein>
    <recommendedName>
        <fullName evidence="1">HTH luxR-type domain-containing protein</fullName>
    </recommendedName>
</protein>
<sequence>MLLLVGEGVSNAETATEPVIGYEIVTTYVSRILIKLDLRDRGQAVVFAHRTGLVGQI</sequence>
<feature type="domain" description="HTH luxR-type" evidence="1">
    <location>
        <begin position="1"/>
        <end position="52"/>
    </location>
</feature>
<name>A0A9W6PA35_9ACTN</name>
<dbReference type="PROSITE" id="PS50043">
    <property type="entry name" value="HTH_LUXR_2"/>
    <property type="match status" value="1"/>
</dbReference>
<keyword evidence="3" id="KW-1185">Reference proteome</keyword>
<dbReference type="Gene3D" id="1.10.10.10">
    <property type="entry name" value="Winged helix-like DNA-binding domain superfamily/Winged helix DNA-binding domain"/>
    <property type="match status" value="1"/>
</dbReference>
<dbReference type="SUPFAM" id="SSF46894">
    <property type="entry name" value="C-terminal effector domain of the bipartite response regulators"/>
    <property type="match status" value="1"/>
</dbReference>
<dbReference type="GO" id="GO:0006355">
    <property type="term" value="P:regulation of DNA-templated transcription"/>
    <property type="evidence" value="ECO:0007669"/>
    <property type="project" value="InterPro"/>
</dbReference>
<dbReference type="AlphaFoldDB" id="A0A9W6PA35"/>
<dbReference type="Proteomes" id="UP001165092">
    <property type="component" value="Unassembled WGS sequence"/>
</dbReference>
<evidence type="ECO:0000313" key="2">
    <source>
        <dbReference type="EMBL" id="GLU49797.1"/>
    </source>
</evidence>
<dbReference type="InterPro" id="IPR000792">
    <property type="entry name" value="Tscrpt_reg_LuxR_C"/>
</dbReference>
<reference evidence="2" key="1">
    <citation type="submission" date="2023-02" db="EMBL/GenBank/DDBJ databases">
        <title>Nocardiopsis ansamitocini NBRC 112285.</title>
        <authorList>
            <person name="Ichikawa N."/>
            <person name="Sato H."/>
            <person name="Tonouchi N."/>
        </authorList>
    </citation>
    <scope>NUCLEOTIDE SEQUENCE</scope>
    <source>
        <strain evidence="2">NBRC 112285</strain>
    </source>
</reference>